<dbReference type="EMBL" id="JAOTOJ010000005">
    <property type="protein sequence ID" value="KAK9401407.1"/>
    <property type="molecule type" value="Genomic_DNA"/>
</dbReference>
<dbReference type="AlphaFoldDB" id="A0AAW1BHJ4"/>
<name>A0AAW1BHJ4_CROAD</name>
<evidence type="ECO:0000256" key="1">
    <source>
        <dbReference type="ARBA" id="ARBA00010617"/>
    </source>
</evidence>
<dbReference type="GO" id="GO:0005506">
    <property type="term" value="F:iron ion binding"/>
    <property type="evidence" value="ECO:0007669"/>
    <property type="project" value="InterPro"/>
</dbReference>
<evidence type="ECO:0000313" key="2">
    <source>
        <dbReference type="EMBL" id="KAK9401407.1"/>
    </source>
</evidence>
<keyword evidence="3" id="KW-1185">Reference proteome</keyword>
<protein>
    <submittedName>
        <fullName evidence="2">CYP2J2: Cytochrome protein</fullName>
    </submittedName>
</protein>
<reference evidence="2 3" key="1">
    <citation type="journal article" date="2024" name="Proc. Natl. Acad. Sci. U.S.A.">
        <title>The genetic regulatory architecture and epigenomic basis for age-related changes in rattlesnake venom.</title>
        <authorList>
            <person name="Hogan M.P."/>
            <person name="Holding M.L."/>
            <person name="Nystrom G.S."/>
            <person name="Colston T.J."/>
            <person name="Bartlett D.A."/>
            <person name="Mason A.J."/>
            <person name="Ellsworth S.A."/>
            <person name="Rautsaw R.M."/>
            <person name="Lawrence K.C."/>
            <person name="Strickland J.L."/>
            <person name="He B."/>
            <person name="Fraser P."/>
            <person name="Margres M.J."/>
            <person name="Gilbert D.M."/>
            <person name="Gibbs H.L."/>
            <person name="Parkinson C.L."/>
            <person name="Rokyta D.R."/>
        </authorList>
    </citation>
    <scope>NUCLEOTIDE SEQUENCE [LARGE SCALE GENOMIC DNA]</scope>
    <source>
        <strain evidence="2">DRR0105</strain>
    </source>
</reference>
<dbReference type="Pfam" id="PF00067">
    <property type="entry name" value="p450"/>
    <property type="match status" value="1"/>
</dbReference>
<comment type="similarity">
    <text evidence="1">Belongs to the cytochrome P450 family.</text>
</comment>
<accession>A0AAW1BHJ4</accession>
<organism evidence="2 3">
    <name type="scientific">Crotalus adamanteus</name>
    <name type="common">Eastern diamondback rattlesnake</name>
    <dbReference type="NCBI Taxonomy" id="8729"/>
    <lineage>
        <taxon>Eukaryota</taxon>
        <taxon>Metazoa</taxon>
        <taxon>Chordata</taxon>
        <taxon>Craniata</taxon>
        <taxon>Vertebrata</taxon>
        <taxon>Euteleostomi</taxon>
        <taxon>Lepidosauria</taxon>
        <taxon>Squamata</taxon>
        <taxon>Bifurcata</taxon>
        <taxon>Unidentata</taxon>
        <taxon>Episquamata</taxon>
        <taxon>Toxicofera</taxon>
        <taxon>Serpentes</taxon>
        <taxon>Colubroidea</taxon>
        <taxon>Viperidae</taxon>
        <taxon>Crotalinae</taxon>
        <taxon>Crotalus</taxon>
    </lineage>
</organism>
<proteinExistence type="inferred from homology"/>
<dbReference type="Proteomes" id="UP001474421">
    <property type="component" value="Unassembled WGS sequence"/>
</dbReference>
<gene>
    <name evidence="2" type="ORF">NXF25_012121</name>
</gene>
<dbReference type="InterPro" id="IPR001128">
    <property type="entry name" value="Cyt_P450"/>
</dbReference>
<dbReference type="GO" id="GO:0004497">
    <property type="term" value="F:monooxygenase activity"/>
    <property type="evidence" value="ECO:0007669"/>
    <property type="project" value="InterPro"/>
</dbReference>
<sequence length="87" mass="9808">MELGKQNIGHPIEDGDQMLVEIFGQTKRQLFDPSFPVINAVSNVICALSFGHQFDLEDENFQKLIQGLGFLVKFSSGFFHVVNHNLD</sequence>
<comment type="caution">
    <text evidence="2">The sequence shown here is derived from an EMBL/GenBank/DDBJ whole genome shotgun (WGS) entry which is preliminary data.</text>
</comment>
<dbReference type="SUPFAM" id="SSF48264">
    <property type="entry name" value="Cytochrome P450"/>
    <property type="match status" value="1"/>
</dbReference>
<evidence type="ECO:0000313" key="3">
    <source>
        <dbReference type="Proteomes" id="UP001474421"/>
    </source>
</evidence>
<dbReference type="GO" id="GO:0020037">
    <property type="term" value="F:heme binding"/>
    <property type="evidence" value="ECO:0007669"/>
    <property type="project" value="InterPro"/>
</dbReference>
<dbReference type="GO" id="GO:0016705">
    <property type="term" value="F:oxidoreductase activity, acting on paired donors, with incorporation or reduction of molecular oxygen"/>
    <property type="evidence" value="ECO:0007669"/>
    <property type="project" value="InterPro"/>
</dbReference>
<dbReference type="InterPro" id="IPR036396">
    <property type="entry name" value="Cyt_P450_sf"/>
</dbReference>